<dbReference type="Proteomes" id="UP001187192">
    <property type="component" value="Unassembled WGS sequence"/>
</dbReference>
<protein>
    <submittedName>
        <fullName evidence="1">Uncharacterized protein</fullName>
    </submittedName>
</protein>
<dbReference type="AlphaFoldDB" id="A0AA88DAD8"/>
<comment type="caution">
    <text evidence="1">The sequence shown here is derived from an EMBL/GenBank/DDBJ whole genome shotgun (WGS) entry which is preliminary data.</text>
</comment>
<dbReference type="EMBL" id="BTGU01000029">
    <property type="protein sequence ID" value="GMN48866.1"/>
    <property type="molecule type" value="Genomic_DNA"/>
</dbReference>
<evidence type="ECO:0000313" key="2">
    <source>
        <dbReference type="Proteomes" id="UP001187192"/>
    </source>
</evidence>
<sequence>MQKHDTRATIFIFLATATTTTTILPFYHVQLPLFIVALSTVFGTHAHHLRQPQPLSLVTFKTPLSLSSSPSIPASLPLRRQSCTLYQNALPTPSKDASIGTKSPFVTFEILVFCIWIHHREYLIIVG</sequence>
<reference evidence="1" key="1">
    <citation type="submission" date="2023-07" db="EMBL/GenBank/DDBJ databases">
        <title>draft genome sequence of fig (Ficus carica).</title>
        <authorList>
            <person name="Takahashi T."/>
            <person name="Nishimura K."/>
        </authorList>
    </citation>
    <scope>NUCLEOTIDE SEQUENCE</scope>
</reference>
<keyword evidence="2" id="KW-1185">Reference proteome</keyword>
<name>A0AA88DAD8_FICCA</name>
<accession>A0AA88DAD8</accession>
<organism evidence="1 2">
    <name type="scientific">Ficus carica</name>
    <name type="common">Common fig</name>
    <dbReference type="NCBI Taxonomy" id="3494"/>
    <lineage>
        <taxon>Eukaryota</taxon>
        <taxon>Viridiplantae</taxon>
        <taxon>Streptophyta</taxon>
        <taxon>Embryophyta</taxon>
        <taxon>Tracheophyta</taxon>
        <taxon>Spermatophyta</taxon>
        <taxon>Magnoliopsida</taxon>
        <taxon>eudicotyledons</taxon>
        <taxon>Gunneridae</taxon>
        <taxon>Pentapetalae</taxon>
        <taxon>rosids</taxon>
        <taxon>fabids</taxon>
        <taxon>Rosales</taxon>
        <taxon>Moraceae</taxon>
        <taxon>Ficeae</taxon>
        <taxon>Ficus</taxon>
    </lineage>
</organism>
<gene>
    <name evidence="1" type="ORF">TIFTF001_018037</name>
</gene>
<evidence type="ECO:0000313" key="1">
    <source>
        <dbReference type="EMBL" id="GMN48866.1"/>
    </source>
</evidence>
<proteinExistence type="predicted"/>